<proteinExistence type="predicted"/>
<dbReference type="EMBL" id="JPWF01000003">
    <property type="protein sequence ID" value="RCK38480.1"/>
    <property type="molecule type" value="Genomic_DNA"/>
</dbReference>
<keyword evidence="2" id="KW-0812">Transmembrane</keyword>
<evidence type="ECO:0000259" key="3">
    <source>
        <dbReference type="Pfam" id="PF13464"/>
    </source>
</evidence>
<dbReference type="InterPro" id="IPR010982">
    <property type="entry name" value="Lambda_DNA-bd_dom_sf"/>
</dbReference>
<organism evidence="4 5">
    <name type="scientific">Thalassospira profundimaris</name>
    <dbReference type="NCBI Taxonomy" id="502049"/>
    <lineage>
        <taxon>Bacteria</taxon>
        <taxon>Pseudomonadati</taxon>
        <taxon>Pseudomonadota</taxon>
        <taxon>Alphaproteobacteria</taxon>
        <taxon>Rhodospirillales</taxon>
        <taxon>Thalassospiraceae</taxon>
        <taxon>Thalassospira</taxon>
    </lineage>
</organism>
<feature type="region of interest" description="Disordered" evidence="1">
    <location>
        <begin position="237"/>
        <end position="279"/>
    </location>
</feature>
<evidence type="ECO:0000313" key="4">
    <source>
        <dbReference type="EMBL" id="RCK38480.1"/>
    </source>
</evidence>
<dbReference type="InterPro" id="IPR025194">
    <property type="entry name" value="RodZ-like_C"/>
</dbReference>
<accession>A0A367WDD0</accession>
<feature type="region of interest" description="Disordered" evidence="1">
    <location>
        <begin position="1"/>
        <end position="20"/>
    </location>
</feature>
<keyword evidence="2" id="KW-0472">Membrane</keyword>
<evidence type="ECO:0000256" key="2">
    <source>
        <dbReference type="SAM" id="Phobius"/>
    </source>
</evidence>
<dbReference type="Proteomes" id="UP000253226">
    <property type="component" value="Unassembled WGS sequence"/>
</dbReference>
<dbReference type="Pfam" id="PF13413">
    <property type="entry name" value="HTH_25"/>
    <property type="match status" value="1"/>
</dbReference>
<feature type="compositionally biased region" description="Low complexity" evidence="1">
    <location>
        <begin position="191"/>
        <end position="220"/>
    </location>
</feature>
<reference evidence="4 5" key="1">
    <citation type="submission" date="2014-07" db="EMBL/GenBank/DDBJ databases">
        <title>Draft genome sequence of Thalassospira profundimaris 35.</title>
        <authorList>
            <person name="Lai Q."/>
            <person name="Shao Z."/>
        </authorList>
    </citation>
    <scope>NUCLEOTIDE SEQUENCE [LARGE SCALE GENOMIC DNA]</scope>
    <source>
        <strain evidence="4 5">35</strain>
    </source>
</reference>
<name>A0A367WDD0_9PROT</name>
<sequence length="408" mass="42555">MGEDSRERLRFRPLSGDKPSNDVVMDAENNQFGGSYAEVGSLLRASRIGLGQSVEDVCRMLRIRKIYIEAIENSDYSVLPNGPYGLGFVKAYAEHLGLDGAEMTRRFREESNAPAVRSELSFPKPVQESRVPGGAVLLIAVMLGLGAYGGWYYLSSQGKTIADLVDPLPERLASYSTMATEPSEPRNLENAAEAQAAEAEMPAAAPMASEPEASASDEAPVAVAPTGEVAAQEPVVEPQAAPTAEVAEAPAENAAPVVTETAEATPVAPAPAPVQEQPAAAPVAPAPAAPAAEVASIPAAPEVDDAGGARVFGSVNVDSRVTISAVETSWVRIREADGNVLLTRMLTAGDTYKVPNRDGLKLEVGNAGALTYSIDGAEAKPVGNYGAVISDFSLDVSDLTQAEQPTVQ</sequence>
<feature type="domain" description="Cytoskeleton protein RodZ-like C-terminal" evidence="3">
    <location>
        <begin position="322"/>
        <end position="392"/>
    </location>
</feature>
<feature type="transmembrane region" description="Helical" evidence="2">
    <location>
        <begin position="134"/>
        <end position="154"/>
    </location>
</feature>
<dbReference type="Pfam" id="PF13464">
    <property type="entry name" value="RodZ_C"/>
    <property type="match status" value="1"/>
</dbReference>
<dbReference type="AlphaFoldDB" id="A0A367WDD0"/>
<feature type="compositionally biased region" description="Basic and acidic residues" evidence="1">
    <location>
        <begin position="1"/>
        <end position="10"/>
    </location>
</feature>
<dbReference type="InterPro" id="IPR050400">
    <property type="entry name" value="Bact_Cytoskel_RodZ"/>
</dbReference>
<protein>
    <recommendedName>
        <fullName evidence="3">Cytoskeleton protein RodZ-like C-terminal domain-containing protein</fullName>
    </recommendedName>
</protein>
<feature type="region of interest" description="Disordered" evidence="1">
    <location>
        <begin position="177"/>
        <end position="220"/>
    </location>
</feature>
<keyword evidence="2" id="KW-1133">Transmembrane helix</keyword>
<dbReference type="GO" id="GO:0003677">
    <property type="term" value="F:DNA binding"/>
    <property type="evidence" value="ECO:0007669"/>
    <property type="project" value="InterPro"/>
</dbReference>
<dbReference type="OrthoDB" id="9790252at2"/>
<evidence type="ECO:0000313" key="5">
    <source>
        <dbReference type="Proteomes" id="UP000253226"/>
    </source>
</evidence>
<dbReference type="PANTHER" id="PTHR34475:SF1">
    <property type="entry name" value="CYTOSKELETON PROTEIN RODZ"/>
    <property type="match status" value="1"/>
</dbReference>
<comment type="caution">
    <text evidence="4">The sequence shown here is derived from an EMBL/GenBank/DDBJ whole genome shotgun (WGS) entry which is preliminary data.</text>
</comment>
<dbReference type="RefSeq" id="WP_114101560.1">
    <property type="nucleotide sequence ID" value="NZ_JPWF01000003.1"/>
</dbReference>
<gene>
    <name evidence="4" type="ORF">TH19_06705</name>
</gene>
<dbReference type="PANTHER" id="PTHR34475">
    <property type="match status" value="1"/>
</dbReference>
<dbReference type="Gene3D" id="1.10.260.40">
    <property type="entry name" value="lambda repressor-like DNA-binding domains"/>
    <property type="match status" value="1"/>
</dbReference>
<evidence type="ECO:0000256" key="1">
    <source>
        <dbReference type="SAM" id="MobiDB-lite"/>
    </source>
</evidence>